<evidence type="ECO:0000256" key="1">
    <source>
        <dbReference type="SAM" id="MobiDB-lite"/>
    </source>
</evidence>
<evidence type="ECO:0000313" key="2">
    <source>
        <dbReference type="EMBL" id="GGU86942.1"/>
    </source>
</evidence>
<reference evidence="3" key="1">
    <citation type="journal article" date="2019" name="Int. J. Syst. Evol. Microbiol.">
        <title>The Global Catalogue of Microorganisms (GCM) 10K type strain sequencing project: providing services to taxonomists for standard genome sequencing and annotation.</title>
        <authorList>
            <consortium name="The Broad Institute Genomics Platform"/>
            <consortium name="The Broad Institute Genome Sequencing Center for Infectious Disease"/>
            <person name="Wu L."/>
            <person name="Ma J."/>
        </authorList>
    </citation>
    <scope>NUCLEOTIDE SEQUENCE [LARGE SCALE GENOMIC DNA]</scope>
    <source>
        <strain evidence="3">JCM 3399</strain>
    </source>
</reference>
<dbReference type="EMBL" id="BMRP01000029">
    <property type="protein sequence ID" value="GGU86942.1"/>
    <property type="molecule type" value="Genomic_DNA"/>
</dbReference>
<feature type="region of interest" description="Disordered" evidence="1">
    <location>
        <begin position="1"/>
        <end position="40"/>
    </location>
</feature>
<gene>
    <name evidence="2" type="ORF">GCM10010211_61280</name>
</gene>
<evidence type="ECO:0000313" key="3">
    <source>
        <dbReference type="Proteomes" id="UP000654471"/>
    </source>
</evidence>
<proteinExistence type="predicted"/>
<dbReference type="Proteomes" id="UP000654471">
    <property type="component" value="Unassembled WGS sequence"/>
</dbReference>
<keyword evidence="3" id="KW-1185">Reference proteome</keyword>
<accession>A0ABQ2VKU5</accession>
<comment type="caution">
    <text evidence="2">The sequence shown here is derived from an EMBL/GenBank/DDBJ whole genome shotgun (WGS) entry which is preliminary data.</text>
</comment>
<sequence length="127" mass="13890">MYGSWRGLTERPDTCRGPRRQRRGPRHEIHPLKSRTVKATPPVPIPPVLVGMLREHIDRFGIAPHGRLHRNAAGNYVDAAVSCRTWARARGAPPPLNDCLSGIFGYTAPASLPWRNAAALSIDVAAA</sequence>
<organism evidence="2 3">
    <name type="scientific">Streptomyces albospinus</name>
    <dbReference type="NCBI Taxonomy" id="285515"/>
    <lineage>
        <taxon>Bacteria</taxon>
        <taxon>Bacillati</taxon>
        <taxon>Actinomycetota</taxon>
        <taxon>Actinomycetes</taxon>
        <taxon>Kitasatosporales</taxon>
        <taxon>Streptomycetaceae</taxon>
        <taxon>Streptomyces</taxon>
    </lineage>
</organism>
<name>A0ABQ2VKU5_9ACTN</name>
<protein>
    <submittedName>
        <fullName evidence="2">Uncharacterized protein</fullName>
    </submittedName>
</protein>